<feature type="transmembrane region" description="Helical" evidence="7">
    <location>
        <begin position="81"/>
        <end position="99"/>
    </location>
</feature>
<protein>
    <recommendedName>
        <fullName evidence="10">NADH-ubiquinone oxidoreductase 213 kDa subunit</fullName>
    </recommendedName>
</protein>
<evidence type="ECO:0000313" key="9">
    <source>
        <dbReference type="Proteomes" id="UP000799302"/>
    </source>
</evidence>
<keyword evidence="9" id="KW-1185">Reference proteome</keyword>
<gene>
    <name evidence="8" type="ORF">BT63DRAFT_429023</name>
</gene>
<dbReference type="GO" id="GO:0006120">
    <property type="term" value="P:mitochondrial electron transport, NADH to ubiquinone"/>
    <property type="evidence" value="ECO:0007669"/>
    <property type="project" value="InterPro"/>
</dbReference>
<organism evidence="8 9">
    <name type="scientific">Microthyrium microscopicum</name>
    <dbReference type="NCBI Taxonomy" id="703497"/>
    <lineage>
        <taxon>Eukaryota</taxon>
        <taxon>Fungi</taxon>
        <taxon>Dikarya</taxon>
        <taxon>Ascomycota</taxon>
        <taxon>Pezizomycotina</taxon>
        <taxon>Dothideomycetes</taxon>
        <taxon>Dothideomycetes incertae sedis</taxon>
        <taxon>Microthyriales</taxon>
        <taxon>Microthyriaceae</taxon>
        <taxon>Microthyrium</taxon>
    </lineage>
</organism>
<evidence type="ECO:0000256" key="5">
    <source>
        <dbReference type="ARBA" id="ARBA00023128"/>
    </source>
</evidence>
<dbReference type="PANTHER" id="PTHR21382:SF1">
    <property type="entry name" value="NADH DEHYDROGENASE [UBIQUINONE] 1 ALPHA SUBCOMPLEX SUBUNIT 11"/>
    <property type="match status" value="1"/>
</dbReference>
<proteinExistence type="predicted"/>
<comment type="subcellular location">
    <subcellularLocation>
        <location evidence="1">Mitochondrion inner membrane</location>
        <topology evidence="1">Multi-pass membrane protein</topology>
    </subcellularLocation>
</comment>
<evidence type="ECO:0000256" key="6">
    <source>
        <dbReference type="ARBA" id="ARBA00023136"/>
    </source>
</evidence>
<evidence type="ECO:0000256" key="3">
    <source>
        <dbReference type="ARBA" id="ARBA00022792"/>
    </source>
</evidence>
<evidence type="ECO:0000256" key="2">
    <source>
        <dbReference type="ARBA" id="ARBA00022692"/>
    </source>
</evidence>
<keyword evidence="2 7" id="KW-0812">Transmembrane</keyword>
<reference evidence="8" key="1">
    <citation type="journal article" date="2020" name="Stud. Mycol.">
        <title>101 Dothideomycetes genomes: a test case for predicting lifestyles and emergence of pathogens.</title>
        <authorList>
            <person name="Haridas S."/>
            <person name="Albert R."/>
            <person name="Binder M."/>
            <person name="Bloem J."/>
            <person name="Labutti K."/>
            <person name="Salamov A."/>
            <person name="Andreopoulos B."/>
            <person name="Baker S."/>
            <person name="Barry K."/>
            <person name="Bills G."/>
            <person name="Bluhm B."/>
            <person name="Cannon C."/>
            <person name="Castanera R."/>
            <person name="Culley D."/>
            <person name="Daum C."/>
            <person name="Ezra D."/>
            <person name="Gonzalez J."/>
            <person name="Henrissat B."/>
            <person name="Kuo A."/>
            <person name="Liang C."/>
            <person name="Lipzen A."/>
            <person name="Lutzoni F."/>
            <person name="Magnuson J."/>
            <person name="Mondo S."/>
            <person name="Nolan M."/>
            <person name="Ohm R."/>
            <person name="Pangilinan J."/>
            <person name="Park H.-J."/>
            <person name="Ramirez L."/>
            <person name="Alfaro M."/>
            <person name="Sun H."/>
            <person name="Tritt A."/>
            <person name="Yoshinaga Y."/>
            <person name="Zwiers L.-H."/>
            <person name="Turgeon B."/>
            <person name="Goodwin S."/>
            <person name="Spatafora J."/>
            <person name="Crous P."/>
            <person name="Grigoriev I."/>
        </authorList>
    </citation>
    <scope>NUCLEOTIDE SEQUENCE</scope>
    <source>
        <strain evidence="8">CBS 115976</strain>
    </source>
</reference>
<dbReference type="OrthoDB" id="1913277at2759"/>
<dbReference type="AlphaFoldDB" id="A0A6A6U294"/>
<name>A0A6A6U294_9PEZI</name>
<dbReference type="Proteomes" id="UP000799302">
    <property type="component" value="Unassembled WGS sequence"/>
</dbReference>
<sequence length="187" mass="19545">MAGEDENYHPKDAIGTAVQGGLTTGVVGAIASGVQAALTKQNIGILGTFTKYGGTTAVFAGMGASYMFVRNVTANLRHKDDLYSSALGGFVAGSIVGVSKRSLPSIIGIGALGAVLTGTMTATHGLRGRRGDPDADILGEKDVARRTYRRPVAETIAELGEGRGIYGPGYEERRKQRLKETYGIEVP</sequence>
<evidence type="ECO:0000313" key="8">
    <source>
        <dbReference type="EMBL" id="KAF2665074.1"/>
    </source>
</evidence>
<evidence type="ECO:0000256" key="7">
    <source>
        <dbReference type="SAM" id="Phobius"/>
    </source>
</evidence>
<evidence type="ECO:0000256" key="4">
    <source>
        <dbReference type="ARBA" id="ARBA00022989"/>
    </source>
</evidence>
<keyword evidence="3" id="KW-0999">Mitochondrion inner membrane</keyword>
<feature type="transmembrane region" description="Helical" evidence="7">
    <location>
        <begin position="52"/>
        <end position="69"/>
    </location>
</feature>
<feature type="transmembrane region" description="Helical" evidence="7">
    <location>
        <begin position="105"/>
        <end position="123"/>
    </location>
</feature>
<accession>A0A6A6U294</accession>
<dbReference type="GO" id="GO:0005743">
    <property type="term" value="C:mitochondrial inner membrane"/>
    <property type="evidence" value="ECO:0007669"/>
    <property type="project" value="UniProtKB-SubCell"/>
</dbReference>
<keyword evidence="6 7" id="KW-0472">Membrane</keyword>
<keyword evidence="5" id="KW-0496">Mitochondrion</keyword>
<dbReference type="EMBL" id="MU004241">
    <property type="protein sequence ID" value="KAF2665074.1"/>
    <property type="molecule type" value="Genomic_DNA"/>
</dbReference>
<keyword evidence="4 7" id="KW-1133">Transmembrane helix</keyword>
<evidence type="ECO:0000256" key="1">
    <source>
        <dbReference type="ARBA" id="ARBA00004448"/>
    </source>
</evidence>
<dbReference type="InterPro" id="IPR039205">
    <property type="entry name" value="NDUFA11"/>
</dbReference>
<dbReference type="PANTHER" id="PTHR21382">
    <property type="entry name" value="NADH-UBIQUINONE OXIDOREDUCTASE SUBUNIT"/>
    <property type="match status" value="1"/>
</dbReference>
<evidence type="ECO:0008006" key="10">
    <source>
        <dbReference type="Google" id="ProtNLM"/>
    </source>
</evidence>
<dbReference type="GO" id="GO:0045271">
    <property type="term" value="C:respiratory chain complex I"/>
    <property type="evidence" value="ECO:0007669"/>
    <property type="project" value="InterPro"/>
</dbReference>